<keyword evidence="2" id="KW-1185">Reference proteome</keyword>
<dbReference type="AlphaFoldDB" id="A0AAE0YT05"/>
<comment type="caution">
    <text evidence="1">The sequence shown here is derived from an EMBL/GenBank/DDBJ whole genome shotgun (WGS) entry which is preliminary data.</text>
</comment>
<reference evidence="1" key="1">
    <citation type="journal article" date="2023" name="G3 (Bethesda)">
        <title>A reference genome for the long-term kleptoplast-retaining sea slug Elysia crispata morphotype clarki.</title>
        <authorList>
            <person name="Eastman K.E."/>
            <person name="Pendleton A.L."/>
            <person name="Shaikh M.A."/>
            <person name="Suttiyut T."/>
            <person name="Ogas R."/>
            <person name="Tomko P."/>
            <person name="Gavelis G."/>
            <person name="Widhalm J.R."/>
            <person name="Wisecaver J.H."/>
        </authorList>
    </citation>
    <scope>NUCLEOTIDE SEQUENCE</scope>
    <source>
        <strain evidence="1">ECLA1</strain>
    </source>
</reference>
<organism evidence="1 2">
    <name type="scientific">Elysia crispata</name>
    <name type="common">lettuce slug</name>
    <dbReference type="NCBI Taxonomy" id="231223"/>
    <lineage>
        <taxon>Eukaryota</taxon>
        <taxon>Metazoa</taxon>
        <taxon>Spiralia</taxon>
        <taxon>Lophotrochozoa</taxon>
        <taxon>Mollusca</taxon>
        <taxon>Gastropoda</taxon>
        <taxon>Heterobranchia</taxon>
        <taxon>Euthyneura</taxon>
        <taxon>Panpulmonata</taxon>
        <taxon>Sacoglossa</taxon>
        <taxon>Placobranchoidea</taxon>
        <taxon>Plakobranchidae</taxon>
        <taxon>Elysia</taxon>
    </lineage>
</organism>
<evidence type="ECO:0000313" key="1">
    <source>
        <dbReference type="EMBL" id="KAK3756543.1"/>
    </source>
</evidence>
<accession>A0AAE0YT05</accession>
<sequence>MVDWACKIIQSTSTNVKGVTTQDFEDKLTRVPSGLDLRGRLYLTYRRYSGHVEVIERPGFMYQFYQADPVCPVGVNTRESPVQHSSLSDTTLGPVITSSFSSVGDLPRY</sequence>
<name>A0AAE0YT05_9GAST</name>
<proteinExistence type="predicted"/>
<protein>
    <submittedName>
        <fullName evidence="1">Uncharacterized protein</fullName>
    </submittedName>
</protein>
<evidence type="ECO:0000313" key="2">
    <source>
        <dbReference type="Proteomes" id="UP001283361"/>
    </source>
</evidence>
<dbReference type="EMBL" id="JAWDGP010005499">
    <property type="protein sequence ID" value="KAK3756543.1"/>
    <property type="molecule type" value="Genomic_DNA"/>
</dbReference>
<dbReference type="Proteomes" id="UP001283361">
    <property type="component" value="Unassembled WGS sequence"/>
</dbReference>
<gene>
    <name evidence="1" type="ORF">RRG08_061603</name>
</gene>